<name>A0ABN8YTI7_RANTA</name>
<protein>
    <submittedName>
        <fullName evidence="2">Uncharacterized protein</fullName>
    </submittedName>
</protein>
<accession>A0ABN8YTI7</accession>
<sequence>MGFSSKHTAVGGHSLLQGIFPTQRSNPSLLHRQAGSLRSEPPGEDVQMRPQRFQGLRNLRLLSALRSQSCSRCETAATCPVPPEARPPVLGNYYQREQATHTPASL</sequence>
<keyword evidence="3" id="KW-1185">Reference proteome</keyword>
<evidence type="ECO:0000256" key="1">
    <source>
        <dbReference type="SAM" id="MobiDB-lite"/>
    </source>
</evidence>
<reference evidence="2" key="1">
    <citation type="submission" date="2023-04" db="EMBL/GenBank/DDBJ databases">
        <authorList>
            <consortium name="ELIXIR-Norway"/>
        </authorList>
    </citation>
    <scope>NUCLEOTIDE SEQUENCE [LARGE SCALE GENOMIC DNA]</scope>
</reference>
<organism evidence="2 3">
    <name type="scientific">Rangifer tarandus platyrhynchus</name>
    <name type="common">Svalbard reindeer</name>
    <dbReference type="NCBI Taxonomy" id="3082113"/>
    <lineage>
        <taxon>Eukaryota</taxon>
        <taxon>Metazoa</taxon>
        <taxon>Chordata</taxon>
        <taxon>Craniata</taxon>
        <taxon>Vertebrata</taxon>
        <taxon>Euteleostomi</taxon>
        <taxon>Mammalia</taxon>
        <taxon>Eutheria</taxon>
        <taxon>Laurasiatheria</taxon>
        <taxon>Artiodactyla</taxon>
        <taxon>Ruminantia</taxon>
        <taxon>Pecora</taxon>
        <taxon>Cervidae</taxon>
        <taxon>Odocoileinae</taxon>
        <taxon>Rangifer</taxon>
    </lineage>
</organism>
<evidence type="ECO:0000313" key="2">
    <source>
        <dbReference type="EMBL" id="CAI9163941.1"/>
    </source>
</evidence>
<evidence type="ECO:0000313" key="3">
    <source>
        <dbReference type="Proteomes" id="UP001176941"/>
    </source>
</evidence>
<feature type="region of interest" description="Disordered" evidence="1">
    <location>
        <begin position="14"/>
        <end position="47"/>
    </location>
</feature>
<dbReference type="Proteomes" id="UP001176941">
    <property type="component" value="Chromosome 21"/>
</dbReference>
<proteinExistence type="predicted"/>
<dbReference type="EMBL" id="OX459957">
    <property type="protein sequence ID" value="CAI9163941.1"/>
    <property type="molecule type" value="Genomic_DNA"/>
</dbReference>
<gene>
    <name evidence="2" type="ORF">MRATA1EN1_LOCUS12903</name>
</gene>